<name>A0AAV7ZCP8_9EUKA</name>
<sequence length="299" mass="34452">MKLRSASHSGSWYSNNPMELKKQLTGLLNEATDCVTNNTPIRALVSPHAGYRHCSKTASYAWKQVAISDQTISRIIILGPSHKYSTKKCLITPFTHLETPFGNLEVDLETNNRLLESDHFVKCKKKIDLKEHSLEMMYPWVAHVVGLQRAKIVPIMVGRLDLETQKDCGQVLKQYFQDPNTLFVISSDFCHWGIRFGFIKTYESKKKNNKRLPIWKSIQKIDALAIDTIKTLDFEKYWEYQNKWRTTICGRRAIGILLSASSQEKQQLQFEFLHYSQSKKVLDPKETSVSYAAGVLFEK</sequence>
<organism evidence="2 3">
    <name type="scientific">Anaeramoeba flamelloides</name>
    <dbReference type="NCBI Taxonomy" id="1746091"/>
    <lineage>
        <taxon>Eukaryota</taxon>
        <taxon>Metamonada</taxon>
        <taxon>Anaeramoebidae</taxon>
        <taxon>Anaeramoeba</taxon>
    </lineage>
</organism>
<dbReference type="Pfam" id="PF01875">
    <property type="entry name" value="Memo"/>
    <property type="match status" value="1"/>
</dbReference>
<comment type="caution">
    <text evidence="2">The sequence shown here is derived from an EMBL/GenBank/DDBJ whole genome shotgun (WGS) entry which is preliminary data.</text>
</comment>
<gene>
    <name evidence="2" type="ORF">M0812_14936</name>
</gene>
<proteinExistence type="inferred from homology"/>
<dbReference type="NCBIfam" id="TIGR04336">
    <property type="entry name" value="AmmeMemoSam_B"/>
    <property type="match status" value="1"/>
</dbReference>
<dbReference type="HAMAP" id="MF_00055">
    <property type="entry name" value="MEMO1"/>
    <property type="match status" value="1"/>
</dbReference>
<dbReference type="Proteomes" id="UP001146793">
    <property type="component" value="Unassembled WGS sequence"/>
</dbReference>
<evidence type="ECO:0000313" key="2">
    <source>
        <dbReference type="EMBL" id="KAJ3438921.1"/>
    </source>
</evidence>
<dbReference type="PANTHER" id="PTHR11060:SF0">
    <property type="entry name" value="PROTEIN MEMO1"/>
    <property type="match status" value="1"/>
</dbReference>
<reference evidence="2" key="1">
    <citation type="submission" date="2022-08" db="EMBL/GenBank/DDBJ databases">
        <title>Novel sulphate-reducing endosymbionts in the free-living metamonad Anaeramoeba.</title>
        <authorList>
            <person name="Jerlstrom-Hultqvist J."/>
            <person name="Cepicka I."/>
            <person name="Gallot-Lavallee L."/>
            <person name="Salas-Leiva D."/>
            <person name="Curtis B.A."/>
            <person name="Zahonova K."/>
            <person name="Pipaliya S."/>
            <person name="Dacks J."/>
            <person name="Roger A.J."/>
        </authorList>
    </citation>
    <scope>NUCLEOTIDE SEQUENCE</scope>
    <source>
        <strain evidence="2">Busselton2</strain>
    </source>
</reference>
<accession>A0AAV7ZCP8</accession>
<evidence type="ECO:0000313" key="3">
    <source>
        <dbReference type="Proteomes" id="UP001146793"/>
    </source>
</evidence>
<dbReference type="AlphaFoldDB" id="A0AAV7ZCP8"/>
<dbReference type="PANTHER" id="PTHR11060">
    <property type="entry name" value="PROTEIN MEMO1"/>
    <property type="match status" value="1"/>
</dbReference>
<dbReference type="InterPro" id="IPR002737">
    <property type="entry name" value="MEMO1_fam"/>
</dbReference>
<dbReference type="Gene3D" id="3.40.830.10">
    <property type="entry name" value="LigB-like"/>
    <property type="match status" value="1"/>
</dbReference>
<dbReference type="CDD" id="cd07361">
    <property type="entry name" value="MEMO_like"/>
    <property type="match status" value="1"/>
</dbReference>
<dbReference type="EMBL" id="JANTQA010000032">
    <property type="protein sequence ID" value="KAJ3438921.1"/>
    <property type="molecule type" value="Genomic_DNA"/>
</dbReference>
<protein>
    <submittedName>
        <fullName evidence="2">Protein memo1</fullName>
    </submittedName>
</protein>
<evidence type="ECO:0000256" key="1">
    <source>
        <dbReference type="ARBA" id="ARBA00006315"/>
    </source>
</evidence>
<comment type="similarity">
    <text evidence="1">Belongs to the MEMO1 family.</text>
</comment>